<keyword evidence="1" id="KW-0812">Transmembrane</keyword>
<keyword evidence="1" id="KW-0472">Membrane</keyword>
<feature type="transmembrane region" description="Helical" evidence="1">
    <location>
        <begin position="84"/>
        <end position="103"/>
    </location>
</feature>
<keyword evidence="4" id="KW-1185">Reference proteome</keyword>
<dbReference type="OrthoDB" id="7950681at2"/>
<dbReference type="EMBL" id="FQVC01000004">
    <property type="protein sequence ID" value="SHF07299.1"/>
    <property type="molecule type" value="Genomic_DNA"/>
</dbReference>
<dbReference type="AlphaFoldDB" id="A0A0F5LRA9"/>
<reference evidence="2 4" key="1">
    <citation type="submission" date="2015-03" db="EMBL/GenBank/DDBJ databases">
        <authorList>
            <person name="Hassan Y.I."/>
            <person name="Lepp D."/>
            <person name="Zhou T."/>
        </authorList>
    </citation>
    <scope>NUCLEOTIDE SEQUENCE [LARGE SCALE GENOMIC DNA]</scope>
    <source>
        <strain evidence="2 4">DSM 17137</strain>
    </source>
</reference>
<organism evidence="2 4">
    <name type="scientific">Devosia limi DSM 17137</name>
    <dbReference type="NCBI Taxonomy" id="1121477"/>
    <lineage>
        <taxon>Bacteria</taxon>
        <taxon>Pseudomonadati</taxon>
        <taxon>Pseudomonadota</taxon>
        <taxon>Alphaproteobacteria</taxon>
        <taxon>Hyphomicrobiales</taxon>
        <taxon>Devosiaceae</taxon>
        <taxon>Devosia</taxon>
    </lineage>
</organism>
<reference evidence="3 5" key="2">
    <citation type="submission" date="2016-11" db="EMBL/GenBank/DDBJ databases">
        <authorList>
            <person name="Jaros S."/>
            <person name="Januszkiewicz K."/>
            <person name="Wedrychowicz H."/>
        </authorList>
    </citation>
    <scope>NUCLEOTIDE SEQUENCE [LARGE SCALE GENOMIC DNA]</scope>
    <source>
        <strain evidence="3 5">DSM 17137</strain>
    </source>
</reference>
<dbReference type="Proteomes" id="UP000033608">
    <property type="component" value="Unassembled WGS sequence"/>
</dbReference>
<keyword evidence="1" id="KW-1133">Transmembrane helix</keyword>
<gene>
    <name evidence="3" type="ORF">SAMN02745223_01749</name>
    <name evidence="2" type="ORF">VW29_08580</name>
</gene>
<feature type="transmembrane region" description="Helical" evidence="1">
    <location>
        <begin position="54"/>
        <end position="72"/>
    </location>
</feature>
<protein>
    <submittedName>
        <fullName evidence="3">Uncharacterized protein family (UPF0093)</fullName>
    </submittedName>
</protein>
<dbReference type="PATRIC" id="fig|1121477.3.peg.2810"/>
<evidence type="ECO:0000313" key="2">
    <source>
        <dbReference type="EMBL" id="KKB84878.1"/>
    </source>
</evidence>
<dbReference type="STRING" id="1121477.SAMN02745223_01749"/>
<proteinExistence type="predicted"/>
<accession>A0A0F5LRA9</accession>
<name>A0A0F5LRA9_9HYPH</name>
<dbReference type="Proteomes" id="UP000184533">
    <property type="component" value="Unassembled WGS sequence"/>
</dbReference>
<evidence type="ECO:0000256" key="1">
    <source>
        <dbReference type="SAM" id="Phobius"/>
    </source>
</evidence>
<dbReference type="RefSeq" id="WP_046134890.1">
    <property type="nucleotide sequence ID" value="NZ_FQVC01000004.1"/>
</dbReference>
<evidence type="ECO:0000313" key="3">
    <source>
        <dbReference type="EMBL" id="SHF07299.1"/>
    </source>
</evidence>
<feature type="transmembrane region" description="Helical" evidence="1">
    <location>
        <begin position="123"/>
        <end position="141"/>
    </location>
</feature>
<evidence type="ECO:0000313" key="5">
    <source>
        <dbReference type="Proteomes" id="UP000184533"/>
    </source>
</evidence>
<sequence>MDVFINIVIFVHIVAFIAGGSNSVVGPVIAARLGGATPAQRDAYYGVMNQLAQVGKVAMVALLVSGPLILWLRYGGLDGASIWFWIKMVLVAVMLVAIVIGGINDKKAQAGDHAAEQVAETAHKITGAAFAGVILAAVFAFG</sequence>
<dbReference type="EMBL" id="LAJF01000062">
    <property type="protein sequence ID" value="KKB84878.1"/>
    <property type="molecule type" value="Genomic_DNA"/>
</dbReference>
<evidence type="ECO:0000313" key="4">
    <source>
        <dbReference type="Proteomes" id="UP000033608"/>
    </source>
</evidence>